<evidence type="ECO:0000313" key="1">
    <source>
        <dbReference type="EMBL" id="MBS5411637.1"/>
    </source>
</evidence>
<protein>
    <submittedName>
        <fullName evidence="1">DUF3575 domain-containing protein</fullName>
    </submittedName>
</protein>
<dbReference type="SUPFAM" id="SSF103088">
    <property type="entry name" value="OmpA-like"/>
    <property type="match status" value="1"/>
</dbReference>
<reference evidence="1" key="1">
    <citation type="submission" date="2021-02" db="EMBL/GenBank/DDBJ databases">
        <title>Infant gut strain persistence is associated with maternal origin, phylogeny, and functional potential including surface adhesion and iron acquisition.</title>
        <authorList>
            <person name="Lou Y.C."/>
        </authorList>
    </citation>
    <scope>NUCLEOTIDE SEQUENCE</scope>
    <source>
        <strain evidence="1">L3_082_243G1_dasL3_082_243G1_maxbin2.maxbin.015s ta_sub</strain>
    </source>
</reference>
<dbReference type="InterPro" id="IPR021958">
    <property type="entry name" value="DUF3575"/>
</dbReference>
<sequence length="411" mass="48082">MLFAILSSYAQERYNHNIYVQDTLSKPMVLQFRINEAVVDSEYMDNARTLRYLDEIFSNFSLTERIDSIHILSFASPEGRREYNERLARQRSTVVKDYLIWKYSNLVPSRIHPRPQGENWKELRELIAGDKRLPNRKEVLKIIDRTPDTDRCKVLLKELNGGSTYRYIRDRLLRYLRNASLCIVWMHPDSLSALPTATPLDINGLRDRNDRSTILPRLQGNSVAPPCHHPLFALKTNLLFDVAMMPNIELEIPIGRRWSVNAEYMFPWWLFDGDKYSMQILMGGLEGRYWLGSKEKRINSEVLTGHFLGLYAGGGKYDLQWKEDGYQGEFFIAAGISYGWATRIARNLHLELNIGIGMLRTDYRYYHARDNYQTLLWQNNGRYTWFGPTKAKISLVWLLNRKVKIKKGGTR</sequence>
<dbReference type="Proteomes" id="UP000782901">
    <property type="component" value="Unassembled WGS sequence"/>
</dbReference>
<gene>
    <name evidence="1" type="ORF">KHY35_13165</name>
</gene>
<comment type="caution">
    <text evidence="1">The sequence shown here is derived from an EMBL/GenBank/DDBJ whole genome shotgun (WGS) entry which is preliminary data.</text>
</comment>
<name>A0A943DQ23_BACT4</name>
<dbReference type="Gene3D" id="3.30.1330.60">
    <property type="entry name" value="OmpA-like domain"/>
    <property type="match status" value="1"/>
</dbReference>
<accession>A0A943DQ23</accession>
<proteinExistence type="predicted"/>
<dbReference type="InterPro" id="IPR036737">
    <property type="entry name" value="OmpA-like_sf"/>
</dbReference>
<dbReference type="Pfam" id="PF12099">
    <property type="entry name" value="DUF3575"/>
    <property type="match status" value="1"/>
</dbReference>
<organism evidence="1 2">
    <name type="scientific">Bacteroides thetaiotaomicron</name>
    <dbReference type="NCBI Taxonomy" id="818"/>
    <lineage>
        <taxon>Bacteria</taxon>
        <taxon>Pseudomonadati</taxon>
        <taxon>Bacteroidota</taxon>
        <taxon>Bacteroidia</taxon>
        <taxon>Bacteroidales</taxon>
        <taxon>Bacteroidaceae</taxon>
        <taxon>Bacteroides</taxon>
    </lineage>
</organism>
<evidence type="ECO:0000313" key="2">
    <source>
        <dbReference type="Proteomes" id="UP000782901"/>
    </source>
</evidence>
<dbReference type="AlphaFoldDB" id="A0A943DQ23"/>
<dbReference type="EMBL" id="JAGZEE010000018">
    <property type="protein sequence ID" value="MBS5411637.1"/>
    <property type="molecule type" value="Genomic_DNA"/>
</dbReference>